<dbReference type="Proteomes" id="UP000317940">
    <property type="component" value="Unassembled WGS sequence"/>
</dbReference>
<sequence>MSAPSTLHAKSSVEPLVVELEDGTVFTRPDQRVLARALDLLTGEQNQFLAIGRFRTEPERYIQVYRHAAEGWQVEHREGSVDRHFQAVGHQSRSRTEELLWGWVTGEPGWQDAAAWTRLGPADLLP</sequence>
<dbReference type="AlphaFoldDB" id="A0A561TTQ2"/>
<evidence type="ECO:0000313" key="1">
    <source>
        <dbReference type="EMBL" id="TWF90502.1"/>
    </source>
</evidence>
<comment type="caution">
    <text evidence="1">The sequence shown here is derived from an EMBL/GenBank/DDBJ whole genome shotgun (WGS) entry which is preliminary data.</text>
</comment>
<evidence type="ECO:0000313" key="2">
    <source>
        <dbReference type="Proteomes" id="UP000317940"/>
    </source>
</evidence>
<organism evidence="1 2">
    <name type="scientific">Kitasatospora viridis</name>
    <dbReference type="NCBI Taxonomy" id="281105"/>
    <lineage>
        <taxon>Bacteria</taxon>
        <taxon>Bacillati</taxon>
        <taxon>Actinomycetota</taxon>
        <taxon>Actinomycetes</taxon>
        <taxon>Kitasatosporales</taxon>
        <taxon>Streptomycetaceae</taxon>
        <taxon>Kitasatospora</taxon>
    </lineage>
</organism>
<reference evidence="1 2" key="1">
    <citation type="submission" date="2019-06" db="EMBL/GenBank/DDBJ databases">
        <title>Sequencing the genomes of 1000 actinobacteria strains.</title>
        <authorList>
            <person name="Klenk H.-P."/>
        </authorList>
    </citation>
    <scope>NUCLEOTIDE SEQUENCE [LARGE SCALE GENOMIC DNA]</scope>
    <source>
        <strain evidence="1 2">DSM 44826</strain>
    </source>
</reference>
<dbReference type="OrthoDB" id="5515732at2"/>
<dbReference type="EMBL" id="VIWT01000003">
    <property type="protein sequence ID" value="TWF90502.1"/>
    <property type="molecule type" value="Genomic_DNA"/>
</dbReference>
<proteinExistence type="predicted"/>
<keyword evidence="2" id="KW-1185">Reference proteome</keyword>
<gene>
    <name evidence="1" type="ORF">FHX73_13549</name>
</gene>
<dbReference type="RefSeq" id="WP_145909698.1">
    <property type="nucleotide sequence ID" value="NZ_BAAAMZ010000001.1"/>
</dbReference>
<accession>A0A561TTQ2</accession>
<protein>
    <submittedName>
        <fullName evidence="1">Uncharacterized protein</fullName>
    </submittedName>
</protein>
<name>A0A561TTQ2_9ACTN</name>